<proteinExistence type="predicted"/>
<gene>
    <name evidence="1" type="ORF">UJA718_LOCUS37900</name>
</gene>
<sequence>RHRLIQEYINSFKLFDETLSKSNEGIEFYKKQNEKLNSLNERLKTLESQPLPKTQLNTKVTSEYNTFSQDVNSPAIPDRLRLKDYLDAMKSETWSPRTTNRSSIKIEETKFIQPTAPTLNANNSFYPDRISSPSA</sequence>
<feature type="non-terminal residue" evidence="1">
    <location>
        <position position="1"/>
    </location>
</feature>
<protein>
    <submittedName>
        <fullName evidence="1">Uncharacterized protein</fullName>
    </submittedName>
</protein>
<dbReference type="EMBL" id="CAJOBP010038181">
    <property type="protein sequence ID" value="CAF4733225.1"/>
    <property type="molecule type" value="Genomic_DNA"/>
</dbReference>
<reference evidence="1" key="1">
    <citation type="submission" date="2021-02" db="EMBL/GenBank/DDBJ databases">
        <authorList>
            <person name="Nowell W R."/>
        </authorList>
    </citation>
    <scope>NUCLEOTIDE SEQUENCE</scope>
</reference>
<feature type="non-terminal residue" evidence="1">
    <location>
        <position position="135"/>
    </location>
</feature>
<accession>A0A821KB05</accession>
<dbReference type="Proteomes" id="UP000663873">
    <property type="component" value="Unassembled WGS sequence"/>
</dbReference>
<comment type="caution">
    <text evidence="1">The sequence shown here is derived from an EMBL/GenBank/DDBJ whole genome shotgun (WGS) entry which is preliminary data.</text>
</comment>
<keyword evidence="2" id="KW-1185">Reference proteome</keyword>
<dbReference type="AlphaFoldDB" id="A0A821KB05"/>
<organism evidence="1 2">
    <name type="scientific">Rotaria socialis</name>
    <dbReference type="NCBI Taxonomy" id="392032"/>
    <lineage>
        <taxon>Eukaryota</taxon>
        <taxon>Metazoa</taxon>
        <taxon>Spiralia</taxon>
        <taxon>Gnathifera</taxon>
        <taxon>Rotifera</taxon>
        <taxon>Eurotatoria</taxon>
        <taxon>Bdelloidea</taxon>
        <taxon>Philodinida</taxon>
        <taxon>Philodinidae</taxon>
        <taxon>Rotaria</taxon>
    </lineage>
</organism>
<name>A0A821KB05_9BILA</name>
<evidence type="ECO:0000313" key="1">
    <source>
        <dbReference type="EMBL" id="CAF4733225.1"/>
    </source>
</evidence>
<evidence type="ECO:0000313" key="2">
    <source>
        <dbReference type="Proteomes" id="UP000663873"/>
    </source>
</evidence>